<dbReference type="PANTHER" id="PTHR24559">
    <property type="entry name" value="TRANSPOSON TY3-I GAG-POL POLYPROTEIN"/>
    <property type="match status" value="1"/>
</dbReference>
<dbReference type="SUPFAM" id="SSF56672">
    <property type="entry name" value="DNA/RNA polymerases"/>
    <property type="match status" value="1"/>
</dbReference>
<dbReference type="EMBL" id="CP133620">
    <property type="protein sequence ID" value="WMV46547.1"/>
    <property type="molecule type" value="Genomic_DNA"/>
</dbReference>
<dbReference type="InterPro" id="IPR043128">
    <property type="entry name" value="Rev_trsase/Diguanyl_cyclase"/>
</dbReference>
<evidence type="ECO:0000313" key="3">
    <source>
        <dbReference type="Proteomes" id="UP001234989"/>
    </source>
</evidence>
<name>A0AAF0ZP12_SOLVR</name>
<proteinExistence type="predicted"/>
<dbReference type="Proteomes" id="UP001234989">
    <property type="component" value="Chromosome 9"/>
</dbReference>
<dbReference type="AlphaFoldDB" id="A0AAF0ZP12"/>
<gene>
    <name evidence="2" type="ORF">MTR67_039932</name>
</gene>
<protein>
    <recommendedName>
        <fullName evidence="1">Reverse transcriptase domain-containing protein</fullName>
    </recommendedName>
</protein>
<evidence type="ECO:0000259" key="1">
    <source>
        <dbReference type="Pfam" id="PF00078"/>
    </source>
</evidence>
<dbReference type="Gene3D" id="3.30.70.270">
    <property type="match status" value="1"/>
</dbReference>
<keyword evidence="3" id="KW-1185">Reference proteome</keyword>
<dbReference type="InterPro" id="IPR000477">
    <property type="entry name" value="RT_dom"/>
</dbReference>
<dbReference type="InterPro" id="IPR053134">
    <property type="entry name" value="RNA-dir_DNA_polymerase"/>
</dbReference>
<accession>A0AAF0ZP12</accession>
<organism evidence="2 3">
    <name type="scientific">Solanum verrucosum</name>
    <dbReference type="NCBI Taxonomy" id="315347"/>
    <lineage>
        <taxon>Eukaryota</taxon>
        <taxon>Viridiplantae</taxon>
        <taxon>Streptophyta</taxon>
        <taxon>Embryophyta</taxon>
        <taxon>Tracheophyta</taxon>
        <taxon>Spermatophyta</taxon>
        <taxon>Magnoliopsida</taxon>
        <taxon>eudicotyledons</taxon>
        <taxon>Gunneridae</taxon>
        <taxon>Pentapetalae</taxon>
        <taxon>asterids</taxon>
        <taxon>lamiids</taxon>
        <taxon>Solanales</taxon>
        <taxon>Solanaceae</taxon>
        <taxon>Solanoideae</taxon>
        <taxon>Solaneae</taxon>
        <taxon>Solanum</taxon>
    </lineage>
</organism>
<reference evidence="2" key="1">
    <citation type="submission" date="2023-08" db="EMBL/GenBank/DDBJ databases">
        <title>A de novo genome assembly of Solanum verrucosum Schlechtendal, a Mexican diploid species geographically isolated from the other diploid A-genome species in potato relatives.</title>
        <authorList>
            <person name="Hosaka K."/>
        </authorList>
    </citation>
    <scope>NUCLEOTIDE SEQUENCE</scope>
    <source>
        <tissue evidence="2">Young leaves</tissue>
    </source>
</reference>
<dbReference type="PANTHER" id="PTHR24559:SF444">
    <property type="entry name" value="REVERSE TRANSCRIPTASE DOMAIN-CONTAINING PROTEIN"/>
    <property type="match status" value="1"/>
</dbReference>
<sequence>MNEVFGPFMDSFLIMFIDDILVYSKTEEDHNRHLRIVLQRLREEKFYAKFSKCGKANVVADALSRKTSSMGSLATISVEKRPLARDVQRYLSRLQRSNSSKGRVCGGPLEVLNPNFGVSSPFSLSEL</sequence>
<evidence type="ECO:0000313" key="2">
    <source>
        <dbReference type="EMBL" id="WMV46547.1"/>
    </source>
</evidence>
<dbReference type="InterPro" id="IPR043502">
    <property type="entry name" value="DNA/RNA_pol_sf"/>
</dbReference>
<dbReference type="Pfam" id="PF00078">
    <property type="entry name" value="RVT_1"/>
    <property type="match status" value="1"/>
</dbReference>
<feature type="domain" description="Reverse transcriptase" evidence="1">
    <location>
        <begin position="1"/>
        <end position="56"/>
    </location>
</feature>